<keyword evidence="2" id="KW-1185">Reference proteome</keyword>
<protein>
    <recommendedName>
        <fullName evidence="3">FCD domain-containing protein</fullName>
    </recommendedName>
</protein>
<evidence type="ECO:0000313" key="1">
    <source>
        <dbReference type="EMBL" id="MFC5822704.1"/>
    </source>
</evidence>
<sequence length="115" mass="12780">MGSDLHDGSAVQTAEFIVSSARLAELYECSALLRRTRVRAEEIVGEARALLAEAEQHGDAERAHLLRDHLEQARGKYCQVLSAYLMICRTINEERQEILGTQIERDRVSGLSGVA</sequence>
<name>A0ABW1CC97_9ACTN</name>
<dbReference type="Proteomes" id="UP001596058">
    <property type="component" value="Unassembled WGS sequence"/>
</dbReference>
<accession>A0ABW1CC97</accession>
<organism evidence="1 2">
    <name type="scientific">Nonomuraea insulae</name>
    <dbReference type="NCBI Taxonomy" id="1616787"/>
    <lineage>
        <taxon>Bacteria</taxon>
        <taxon>Bacillati</taxon>
        <taxon>Actinomycetota</taxon>
        <taxon>Actinomycetes</taxon>
        <taxon>Streptosporangiales</taxon>
        <taxon>Streptosporangiaceae</taxon>
        <taxon>Nonomuraea</taxon>
    </lineage>
</organism>
<evidence type="ECO:0000313" key="2">
    <source>
        <dbReference type="Proteomes" id="UP001596058"/>
    </source>
</evidence>
<comment type="caution">
    <text evidence="1">The sequence shown here is derived from an EMBL/GenBank/DDBJ whole genome shotgun (WGS) entry which is preliminary data.</text>
</comment>
<proteinExistence type="predicted"/>
<evidence type="ECO:0008006" key="3">
    <source>
        <dbReference type="Google" id="ProtNLM"/>
    </source>
</evidence>
<dbReference type="RefSeq" id="WP_379512253.1">
    <property type="nucleotide sequence ID" value="NZ_JBHSPA010000005.1"/>
</dbReference>
<gene>
    <name evidence="1" type="ORF">ACFPZ3_02440</name>
</gene>
<dbReference type="EMBL" id="JBHSPA010000005">
    <property type="protein sequence ID" value="MFC5822704.1"/>
    <property type="molecule type" value="Genomic_DNA"/>
</dbReference>
<reference evidence="2" key="1">
    <citation type="journal article" date="2019" name="Int. J. Syst. Evol. Microbiol.">
        <title>The Global Catalogue of Microorganisms (GCM) 10K type strain sequencing project: providing services to taxonomists for standard genome sequencing and annotation.</title>
        <authorList>
            <consortium name="The Broad Institute Genomics Platform"/>
            <consortium name="The Broad Institute Genome Sequencing Center for Infectious Disease"/>
            <person name="Wu L."/>
            <person name="Ma J."/>
        </authorList>
    </citation>
    <scope>NUCLEOTIDE SEQUENCE [LARGE SCALE GENOMIC DNA]</scope>
    <source>
        <strain evidence="2">CCUG 53903</strain>
    </source>
</reference>